<comment type="subcellular location">
    <subcellularLocation>
        <location evidence="1">Membrane</location>
        <topology evidence="1">Single-pass membrane protein</topology>
    </subcellularLocation>
</comment>
<sequence>MGRQQFGAHEPRSGSACGDPARGSNARHSIRTARPHRHHATRRFRDRLKRPISLSTTRLPPAFRAAARALPTGAWLGAATLLAIGGALVPSVAAAQHRSYDIPAQALEAALLTLGRQSGIDVLYQHGVLDGLTSAPLRGDFSPPAAVATLLRSTGLRHRFTSATAVLILPAALPATSGETARAAPDGNAPRLVLDRLRVTTARVIGSPAARDYRPFGQTIRTAISRQLQQDPRTSKRQFKVRIAIELDARGVIHGLRVQRGSGQARLDRDIAQVLNGASMPGPPPAGLPQPIWFEIDAK</sequence>
<accession>A0A2K8MK01</accession>
<evidence type="ECO:0000256" key="2">
    <source>
        <dbReference type="ARBA" id="ARBA00022448"/>
    </source>
</evidence>
<evidence type="ECO:0000256" key="5">
    <source>
        <dbReference type="ARBA" id="ARBA00023136"/>
    </source>
</evidence>
<name>A0A2K8MK01_9SPHN</name>
<evidence type="ECO:0000256" key="1">
    <source>
        <dbReference type="ARBA" id="ARBA00004167"/>
    </source>
</evidence>
<evidence type="ECO:0000256" key="7">
    <source>
        <dbReference type="SAM" id="MobiDB-lite"/>
    </source>
</evidence>
<evidence type="ECO:0000256" key="4">
    <source>
        <dbReference type="ARBA" id="ARBA00022989"/>
    </source>
</evidence>
<dbReference type="SUPFAM" id="SSF74653">
    <property type="entry name" value="TolA/TonB C-terminal domain"/>
    <property type="match status" value="1"/>
</dbReference>
<keyword evidence="3" id="KW-0812">Transmembrane</keyword>
<dbReference type="Gene3D" id="3.55.50.30">
    <property type="match status" value="1"/>
</dbReference>
<dbReference type="Proteomes" id="UP000229081">
    <property type="component" value="Chromosome"/>
</dbReference>
<feature type="region of interest" description="Disordered" evidence="7">
    <location>
        <begin position="1"/>
        <end position="42"/>
    </location>
</feature>
<dbReference type="InterPro" id="IPR011662">
    <property type="entry name" value="Secretin/TonB_short_N"/>
</dbReference>
<dbReference type="GO" id="GO:0019867">
    <property type="term" value="C:outer membrane"/>
    <property type="evidence" value="ECO:0007669"/>
    <property type="project" value="InterPro"/>
</dbReference>
<dbReference type="Pfam" id="PF13103">
    <property type="entry name" value="TonB_2"/>
    <property type="match status" value="1"/>
</dbReference>
<keyword evidence="2" id="KW-0813">Transport</keyword>
<feature type="compositionally biased region" description="Basic residues" evidence="7">
    <location>
        <begin position="28"/>
        <end position="42"/>
    </location>
</feature>
<dbReference type="EMBL" id="CP024923">
    <property type="protein sequence ID" value="ATY34197.1"/>
    <property type="molecule type" value="Genomic_DNA"/>
</dbReference>
<evidence type="ECO:0000313" key="9">
    <source>
        <dbReference type="EMBL" id="ATY34197.1"/>
    </source>
</evidence>
<keyword evidence="6" id="KW-0998">Cell outer membrane</keyword>
<evidence type="ECO:0000313" key="10">
    <source>
        <dbReference type="Proteomes" id="UP000229081"/>
    </source>
</evidence>
<organism evidence="9 10">
    <name type="scientific">Sphingomonas psychrotolerans</name>
    <dbReference type="NCBI Taxonomy" id="1327635"/>
    <lineage>
        <taxon>Bacteria</taxon>
        <taxon>Pseudomonadati</taxon>
        <taxon>Pseudomonadota</taxon>
        <taxon>Alphaproteobacteria</taxon>
        <taxon>Sphingomonadales</taxon>
        <taxon>Sphingomonadaceae</taxon>
        <taxon>Sphingomonas</taxon>
    </lineage>
</organism>
<evidence type="ECO:0000256" key="3">
    <source>
        <dbReference type="ARBA" id="ARBA00022692"/>
    </source>
</evidence>
<dbReference type="Gene3D" id="3.30.1150.10">
    <property type="match status" value="1"/>
</dbReference>
<gene>
    <name evidence="9" type="ORF">CVN68_21400</name>
</gene>
<reference evidence="9 10" key="1">
    <citation type="submission" date="2017-11" db="EMBL/GenBank/DDBJ databases">
        <title>Complete genome sequence of Sphingomonas sp. Strain Cra20, a psychrotolerant potential plant growth promoting rhizobacteria.</title>
        <authorList>
            <person name="Luo Y."/>
        </authorList>
    </citation>
    <scope>NUCLEOTIDE SEQUENCE [LARGE SCALE GENOMIC DNA]</scope>
    <source>
        <strain evidence="9 10">Cra20</strain>
    </source>
</reference>
<dbReference type="InterPro" id="IPR006260">
    <property type="entry name" value="TonB/TolA_C"/>
</dbReference>
<keyword evidence="5" id="KW-0472">Membrane</keyword>
<dbReference type="SMART" id="SM00965">
    <property type="entry name" value="STN"/>
    <property type="match status" value="1"/>
</dbReference>
<dbReference type="NCBIfam" id="TIGR01352">
    <property type="entry name" value="tonB_Cterm"/>
    <property type="match status" value="1"/>
</dbReference>
<keyword evidence="4" id="KW-1133">Transmembrane helix</keyword>
<feature type="domain" description="Secretin/TonB short N-terminal" evidence="8">
    <location>
        <begin position="120"/>
        <end position="171"/>
    </location>
</feature>
<evidence type="ECO:0000259" key="8">
    <source>
        <dbReference type="SMART" id="SM00965"/>
    </source>
</evidence>
<proteinExistence type="predicted"/>
<dbReference type="KEGG" id="sphc:CVN68_21400"/>
<evidence type="ECO:0000256" key="6">
    <source>
        <dbReference type="ARBA" id="ARBA00023237"/>
    </source>
</evidence>
<dbReference type="AlphaFoldDB" id="A0A2K8MK01"/>
<keyword evidence="10" id="KW-1185">Reference proteome</keyword>
<protein>
    <recommendedName>
        <fullName evidence="8">Secretin/TonB short N-terminal domain-containing protein</fullName>
    </recommendedName>
</protein>